<accession>A0ABV3VYN7</accession>
<name>A0ABV3VYN7_9BACI</name>
<dbReference type="InterPro" id="IPR013568">
    <property type="entry name" value="SEFIR_dom"/>
</dbReference>
<keyword evidence="3" id="KW-1185">Reference proteome</keyword>
<evidence type="ECO:0000259" key="1">
    <source>
        <dbReference type="PROSITE" id="PS51534"/>
    </source>
</evidence>
<evidence type="ECO:0000313" key="2">
    <source>
        <dbReference type="EMBL" id="MEX3745958.1"/>
    </source>
</evidence>
<gene>
    <name evidence="2" type="ORF">AB1300_12520</name>
</gene>
<dbReference type="Pfam" id="PF13676">
    <property type="entry name" value="TIR_2"/>
    <property type="match status" value="1"/>
</dbReference>
<dbReference type="Proteomes" id="UP001558534">
    <property type="component" value="Unassembled WGS sequence"/>
</dbReference>
<sequence>MSEIKVPHIFISYSWTSPEHEEWVLELATRLHADDGVEVTLDKWDLKDGYEIYAFMESMVRADENGEDIVDKVLMICDKGYQQKANNRKGGAGVEAQIVSPEIYQDIRQEKFVPIVVERDDDGNPYLPTYLKGRKYIDMSSVEVFEQGYEQLLRNLYQKPQHSKPKKGSPPAWLSEEQIPHFRTKNLAKQLQEAIDRNPRRVMGLCNQFKETFLEQLDEFQINMKEVNEEHTLDQLVYEKIHNLLPMRNDFIDFVELLCTNSEKLDIDFFIDFFEQLYQYTDAPRDWTSWDPHQFDHYKFLIHELFLYLITILIKKKRFEDLVLLLDRPYFFQTRNSSDLQQGSYIDFYQYTPTLEEIRKSRLKLNKLSVSADLLIQRVTKKYPKEAIVQSDMLLHYISKIKAGNDSYFSWFPKTYPYGTYTKIELLQRLVSKRHFEQVKQLFNVEKPNELKEIIIKDGEMRSRGYDGGYRIPNMKAHIAPEDICSMP</sequence>
<evidence type="ECO:0000313" key="3">
    <source>
        <dbReference type="Proteomes" id="UP001558534"/>
    </source>
</evidence>
<reference evidence="2 3" key="1">
    <citation type="submission" date="2024-07" db="EMBL/GenBank/DDBJ databases">
        <title>Characterization of a bacterium isolated from hydrolysated instant sea cucumber by whole-genome sequencing and metabolomics.</title>
        <authorList>
            <person name="Luo X."/>
            <person name="Zhang Z."/>
            <person name="Zheng Z."/>
            <person name="Zhang W."/>
            <person name="Ming T."/>
            <person name="Jiao L."/>
            <person name="Su X."/>
            <person name="Kong F."/>
            <person name="Xu J."/>
        </authorList>
    </citation>
    <scope>NUCLEOTIDE SEQUENCE [LARGE SCALE GENOMIC DNA]</scope>
    <source>
        <strain evidence="2 3">XL-2024</strain>
    </source>
</reference>
<proteinExistence type="predicted"/>
<dbReference type="InterPro" id="IPR035897">
    <property type="entry name" value="Toll_tir_struct_dom_sf"/>
</dbReference>
<organism evidence="2 3">
    <name type="scientific">Lysinibacillus xylanilyticus</name>
    <dbReference type="NCBI Taxonomy" id="582475"/>
    <lineage>
        <taxon>Bacteria</taxon>
        <taxon>Bacillati</taxon>
        <taxon>Bacillota</taxon>
        <taxon>Bacilli</taxon>
        <taxon>Bacillales</taxon>
        <taxon>Bacillaceae</taxon>
        <taxon>Lysinibacillus</taxon>
    </lineage>
</organism>
<dbReference type="PROSITE" id="PS51534">
    <property type="entry name" value="SEFIR"/>
    <property type="match status" value="1"/>
</dbReference>
<dbReference type="EMBL" id="JBFRHK010000007">
    <property type="protein sequence ID" value="MEX3745958.1"/>
    <property type="molecule type" value="Genomic_DNA"/>
</dbReference>
<feature type="domain" description="SEFIR" evidence="1">
    <location>
        <begin position="6"/>
        <end position="148"/>
    </location>
</feature>
<dbReference type="RefSeq" id="WP_368636807.1">
    <property type="nucleotide sequence ID" value="NZ_JBFRHK010000007.1"/>
</dbReference>
<comment type="caution">
    <text evidence="2">The sequence shown here is derived from an EMBL/GenBank/DDBJ whole genome shotgun (WGS) entry which is preliminary data.</text>
</comment>
<dbReference type="Gene3D" id="3.40.50.10140">
    <property type="entry name" value="Toll/interleukin-1 receptor homology (TIR) domain"/>
    <property type="match status" value="1"/>
</dbReference>
<protein>
    <submittedName>
        <fullName evidence="2">TIR domain-containing protein</fullName>
    </submittedName>
</protein>
<dbReference type="InterPro" id="IPR000157">
    <property type="entry name" value="TIR_dom"/>
</dbReference>